<gene>
    <name evidence="2" type="ORF">DFO77_11143</name>
</gene>
<comment type="caution">
    <text evidence="2">The sequence shown here is derived from an EMBL/GenBank/DDBJ whole genome shotgun (WGS) entry which is preliminary data.</text>
</comment>
<dbReference type="Proteomes" id="UP000252733">
    <property type="component" value="Unassembled WGS sequence"/>
</dbReference>
<evidence type="ECO:0000313" key="2">
    <source>
        <dbReference type="EMBL" id="RCW34542.1"/>
    </source>
</evidence>
<reference evidence="2 3" key="1">
    <citation type="submission" date="2018-07" db="EMBL/GenBank/DDBJ databases">
        <title>Freshwater and sediment microbial communities from various areas in North America, analyzing microbe dynamics in response to fracking.</title>
        <authorList>
            <person name="Lamendella R."/>
        </authorList>
    </citation>
    <scope>NUCLEOTIDE SEQUENCE [LARGE SCALE GENOMIC DNA]</scope>
    <source>
        <strain evidence="2 3">160A</strain>
    </source>
</reference>
<dbReference type="RefSeq" id="WP_258861595.1">
    <property type="nucleotide sequence ID" value="NZ_QPIZ01000011.1"/>
</dbReference>
<accession>A0A368V099</accession>
<feature type="domain" description="Putative Se/S carrier protein-like" evidence="1">
    <location>
        <begin position="10"/>
        <end position="72"/>
    </location>
</feature>
<evidence type="ECO:0000259" key="1">
    <source>
        <dbReference type="Pfam" id="PF11823"/>
    </source>
</evidence>
<proteinExistence type="predicted"/>
<dbReference type="AlphaFoldDB" id="A0A368V099"/>
<sequence length="79" mass="8823">MIGIMSEEPLLLFPNVHKVMRADRICKAKGIATRVIPVPEEISSECGMCLVVADSNLNACREALKEENITFELHKRGKQ</sequence>
<name>A0A368V099_9BACT</name>
<dbReference type="InterPro" id="IPR021778">
    <property type="entry name" value="Se/S_carrier-like"/>
</dbReference>
<protein>
    <submittedName>
        <fullName evidence="2">Uncharacterized protein DUF3343</fullName>
    </submittedName>
</protein>
<evidence type="ECO:0000313" key="3">
    <source>
        <dbReference type="Proteomes" id="UP000252733"/>
    </source>
</evidence>
<dbReference type="Pfam" id="PF11823">
    <property type="entry name" value="Se_S_carrier"/>
    <property type="match status" value="1"/>
</dbReference>
<keyword evidence="3" id="KW-1185">Reference proteome</keyword>
<organism evidence="2 3">
    <name type="scientific">Marinilabilia salmonicolor</name>
    <dbReference type="NCBI Taxonomy" id="989"/>
    <lineage>
        <taxon>Bacteria</taxon>
        <taxon>Pseudomonadati</taxon>
        <taxon>Bacteroidota</taxon>
        <taxon>Bacteroidia</taxon>
        <taxon>Marinilabiliales</taxon>
        <taxon>Marinilabiliaceae</taxon>
        <taxon>Marinilabilia</taxon>
    </lineage>
</organism>
<dbReference type="EMBL" id="QPIZ01000011">
    <property type="protein sequence ID" value="RCW34542.1"/>
    <property type="molecule type" value="Genomic_DNA"/>
</dbReference>